<evidence type="ECO:0000313" key="5">
    <source>
        <dbReference type="EMBL" id="JAI39973.1"/>
    </source>
</evidence>
<dbReference type="SUPFAM" id="SSF52058">
    <property type="entry name" value="L domain-like"/>
    <property type="match status" value="1"/>
</dbReference>
<keyword evidence="1" id="KW-0433">Leucine-rich repeat</keyword>
<keyword evidence="2" id="KW-0732">Signal</keyword>
<protein>
    <submittedName>
        <fullName evidence="5">Leucine-rich repeat-containing G-protein coupled receptor 4</fullName>
    </submittedName>
</protein>
<keyword evidence="4" id="KW-0812">Transmembrane</keyword>
<reference evidence="5" key="1">
    <citation type="submission" date="2015-06" db="EMBL/GenBank/DDBJ databases">
        <authorList>
            <person name="Hoefler B.C."/>
            <person name="Straight P.D."/>
        </authorList>
    </citation>
    <scope>NUCLEOTIDE SEQUENCE</scope>
</reference>
<dbReference type="PANTHER" id="PTHR24369">
    <property type="entry name" value="ANTIGEN BSP, PUTATIVE-RELATED"/>
    <property type="match status" value="1"/>
</dbReference>
<dbReference type="SMART" id="SM00369">
    <property type="entry name" value="LRR_TYP"/>
    <property type="match status" value="7"/>
</dbReference>
<evidence type="ECO:0000256" key="4">
    <source>
        <dbReference type="SAM" id="Phobius"/>
    </source>
</evidence>
<dbReference type="GO" id="GO:0005886">
    <property type="term" value="C:plasma membrane"/>
    <property type="evidence" value="ECO:0007669"/>
    <property type="project" value="TreeGrafter"/>
</dbReference>
<gene>
    <name evidence="5" type="primary">Lgr4_2</name>
    <name evidence="5" type="ORF">c1_g1_i2</name>
</gene>
<dbReference type="Gene3D" id="3.80.10.10">
    <property type="entry name" value="Ribonuclease Inhibitor"/>
    <property type="match status" value="2"/>
</dbReference>
<evidence type="ECO:0000256" key="2">
    <source>
        <dbReference type="ARBA" id="ARBA00022729"/>
    </source>
</evidence>
<dbReference type="Pfam" id="PF13855">
    <property type="entry name" value="LRR_8"/>
    <property type="match status" value="3"/>
</dbReference>
<name>A0A0K8VM95_BACLA</name>
<feature type="transmembrane region" description="Helical" evidence="4">
    <location>
        <begin position="568"/>
        <end position="586"/>
    </location>
</feature>
<organism evidence="5">
    <name type="scientific">Bactrocera latifrons</name>
    <name type="common">Malaysian fruit fly</name>
    <name type="synonym">Chaetodacus latifrons</name>
    <dbReference type="NCBI Taxonomy" id="174628"/>
    <lineage>
        <taxon>Eukaryota</taxon>
        <taxon>Metazoa</taxon>
        <taxon>Ecdysozoa</taxon>
        <taxon>Arthropoda</taxon>
        <taxon>Hexapoda</taxon>
        <taxon>Insecta</taxon>
        <taxon>Pterygota</taxon>
        <taxon>Neoptera</taxon>
        <taxon>Endopterygota</taxon>
        <taxon>Diptera</taxon>
        <taxon>Brachycera</taxon>
        <taxon>Muscomorpha</taxon>
        <taxon>Tephritoidea</taxon>
        <taxon>Tephritidae</taxon>
        <taxon>Bactrocera</taxon>
        <taxon>Bactrocera</taxon>
    </lineage>
</organism>
<keyword evidence="5" id="KW-0675">Receptor</keyword>
<dbReference type="AlphaFoldDB" id="A0A0K8VM95"/>
<dbReference type="InterPro" id="IPR003591">
    <property type="entry name" value="Leu-rich_rpt_typical-subtyp"/>
</dbReference>
<dbReference type="EMBL" id="GDHF01012341">
    <property type="protein sequence ID" value="JAI39973.1"/>
    <property type="molecule type" value="Transcribed_RNA"/>
</dbReference>
<dbReference type="PROSITE" id="PS51450">
    <property type="entry name" value="LRR"/>
    <property type="match status" value="4"/>
</dbReference>
<dbReference type="PANTHER" id="PTHR24369:SF210">
    <property type="entry name" value="CHAOPTIN-RELATED"/>
    <property type="match status" value="1"/>
</dbReference>
<sequence length="623" mass="71120">AENYTRIRWVQRTKRFFKNKTYLIIHTILNCEEHCRQNQHLRRYSQKGSTEMSANTFCAYFFLLALCSVFNTTKAFTLNLTESCDANQIYFCTLTNLSSTLRDPLLVANATAPQLSELVLRDSIIPRIPRSLLDQAPTLHGFIMHNCELQRLTVFDFPTGHPLQTLVLQANRISDVPERVFVTLYALQELQLGRNMIHMVHKNAFAGLRRLRYLDLQQNDIHELPATMFDELVALEHIDLSSNNIQRIDVNTFARNMNLQTVLLGDNSFATFESNALAHLVHLHLLDISSSNVKVLRLQSVDTLLVQGGALEDIVISGSAVKVQAANNLLTKLEIGDKRSVRELDLHGNRLESLDSVMGMLNLQRLDVARNRLQTLSTSESPLYLALPNLVHLSLSTNQLKNLTLETFLLLQKLTHLDLSFNNLLNLDQRLFEPLVNLEKFYIEGNRLHSFDYEKFVESHEYVKEFGIFDNEWEYRYMRTMVDYLKEHNIQLPVRFSSNSNGNSVGNHIDTTLNSLSAADKAAHHRYASTASSLNDFDAPNADMTASSAAAAMSDISGIHPYLTTRDVLTLIILLLVFLILLLQLLSFLREEECLPNCCNRLARNARTNNRRRLEEEEEDSEV</sequence>
<dbReference type="OrthoDB" id="2013775at2759"/>
<evidence type="ECO:0000256" key="3">
    <source>
        <dbReference type="ARBA" id="ARBA00022737"/>
    </source>
</evidence>
<keyword evidence="3" id="KW-0677">Repeat</keyword>
<proteinExistence type="predicted"/>
<keyword evidence="4" id="KW-0472">Membrane</keyword>
<feature type="non-terminal residue" evidence="5">
    <location>
        <position position="1"/>
    </location>
</feature>
<accession>A0A0K8VM95</accession>
<dbReference type="InterPro" id="IPR001611">
    <property type="entry name" value="Leu-rich_rpt"/>
</dbReference>
<keyword evidence="4" id="KW-1133">Transmembrane helix</keyword>
<dbReference type="InterPro" id="IPR050541">
    <property type="entry name" value="LRR_TM_domain-containing"/>
</dbReference>
<evidence type="ECO:0000256" key="1">
    <source>
        <dbReference type="ARBA" id="ARBA00022614"/>
    </source>
</evidence>
<dbReference type="InterPro" id="IPR032675">
    <property type="entry name" value="LRR_dom_sf"/>
</dbReference>